<dbReference type="EMBL" id="JQZW01000006">
    <property type="protein sequence ID" value="KGN98471.1"/>
    <property type="molecule type" value="Genomic_DNA"/>
</dbReference>
<reference evidence="7 8" key="1">
    <citation type="submission" date="2014-08" db="EMBL/GenBank/DDBJ databases">
        <title>Porphyromonas gingivicanis strain:COT-022_OH1391 Genome sequencing.</title>
        <authorList>
            <person name="Wallis C."/>
            <person name="Deusch O."/>
            <person name="O'Flynn C."/>
            <person name="Davis I."/>
            <person name="Jospin G."/>
            <person name="Darling A.E."/>
            <person name="Coil D.A."/>
            <person name="Alexiev A."/>
            <person name="Horsfall A."/>
            <person name="Kirkwood N."/>
            <person name="Harris S."/>
            <person name="Eisen J.A."/>
        </authorList>
    </citation>
    <scope>NUCLEOTIDE SEQUENCE [LARGE SCALE GENOMIC DNA]</scope>
    <source>
        <strain evidence="8">COT-022 OH1391</strain>
    </source>
</reference>
<feature type="transmembrane region" description="Helical" evidence="5">
    <location>
        <begin position="43"/>
        <end position="68"/>
    </location>
</feature>
<gene>
    <name evidence="7" type="ORF">HQ36_02360</name>
</gene>
<sequence>MNLVLTYLGIAIMVALTGIGSAIGVTICGNATVGAMKKNPDALGSYIALSALPSSQGLYGFVGFFLALNLVNQLGAGLDMVAAWAIFGAGLALGVVGLLSAIRQAQVCANGIKTIGGGDNVFGATMVMAVFPELYAILALLVAILIFNAVPALVQAAAAVVA</sequence>
<dbReference type="InterPro" id="IPR035921">
    <property type="entry name" value="F/V-ATP_Csub_sf"/>
</dbReference>
<feature type="transmembrane region" description="Helical" evidence="5">
    <location>
        <begin position="80"/>
        <end position="102"/>
    </location>
</feature>
<feature type="domain" description="V-ATPase proteolipid subunit C-like" evidence="6">
    <location>
        <begin position="8"/>
        <end position="66"/>
    </location>
</feature>
<dbReference type="CDD" id="cd18180">
    <property type="entry name" value="ATP-synt_Vo_Ao_c_NTPK_rpt2"/>
    <property type="match status" value="1"/>
</dbReference>
<protein>
    <submittedName>
        <fullName evidence="7">ATPase</fullName>
    </submittedName>
</protein>
<feature type="transmembrane region" description="Helical" evidence="5">
    <location>
        <begin position="6"/>
        <end position="31"/>
    </location>
</feature>
<dbReference type="RefSeq" id="WP_025843082.1">
    <property type="nucleotide sequence ID" value="NZ_JQZW01000006.1"/>
</dbReference>
<evidence type="ECO:0000313" key="8">
    <source>
        <dbReference type="Proteomes" id="UP000030134"/>
    </source>
</evidence>
<evidence type="ECO:0000259" key="6">
    <source>
        <dbReference type="Pfam" id="PF00137"/>
    </source>
</evidence>
<dbReference type="CDD" id="cd18179">
    <property type="entry name" value="ATP-synt_Vo_Ao_c_NTPK_rpt1"/>
    <property type="match status" value="1"/>
</dbReference>
<comment type="caution">
    <text evidence="7">The sequence shown here is derived from an EMBL/GenBank/DDBJ whole genome shotgun (WGS) entry which is preliminary data.</text>
</comment>
<keyword evidence="2 5" id="KW-0812">Transmembrane</keyword>
<dbReference type="GO" id="GO:0015078">
    <property type="term" value="F:proton transmembrane transporter activity"/>
    <property type="evidence" value="ECO:0007669"/>
    <property type="project" value="InterPro"/>
</dbReference>
<dbReference type="eggNOG" id="COG0636">
    <property type="taxonomic scope" value="Bacteria"/>
</dbReference>
<dbReference type="AlphaFoldDB" id="A0A0A2G5G9"/>
<evidence type="ECO:0000256" key="4">
    <source>
        <dbReference type="ARBA" id="ARBA00023136"/>
    </source>
</evidence>
<dbReference type="Proteomes" id="UP000030134">
    <property type="component" value="Unassembled WGS sequence"/>
</dbReference>
<feature type="transmembrane region" description="Helical" evidence="5">
    <location>
        <begin position="137"/>
        <end position="161"/>
    </location>
</feature>
<keyword evidence="8" id="KW-1185">Reference proteome</keyword>
<comment type="subcellular location">
    <subcellularLocation>
        <location evidence="1">Membrane</location>
        <topology evidence="1">Multi-pass membrane protein</topology>
    </subcellularLocation>
</comment>
<dbReference type="SUPFAM" id="SSF81333">
    <property type="entry name" value="F1F0 ATP synthase subunit C"/>
    <property type="match status" value="2"/>
</dbReference>
<dbReference type="Pfam" id="PF00137">
    <property type="entry name" value="ATP-synt_C"/>
    <property type="match status" value="2"/>
</dbReference>
<evidence type="ECO:0000256" key="5">
    <source>
        <dbReference type="SAM" id="Phobius"/>
    </source>
</evidence>
<evidence type="ECO:0000313" key="7">
    <source>
        <dbReference type="EMBL" id="KGN98471.1"/>
    </source>
</evidence>
<dbReference type="STRING" id="266762.HQ36_02360"/>
<accession>A0A0A2G5G9</accession>
<keyword evidence="4 5" id="KW-0472">Membrane</keyword>
<evidence type="ECO:0000256" key="1">
    <source>
        <dbReference type="ARBA" id="ARBA00004141"/>
    </source>
</evidence>
<dbReference type="InterPro" id="IPR002379">
    <property type="entry name" value="ATPase_proteolipid_c-like_dom"/>
</dbReference>
<dbReference type="GO" id="GO:0033177">
    <property type="term" value="C:proton-transporting two-sector ATPase complex, proton-transporting domain"/>
    <property type="evidence" value="ECO:0007669"/>
    <property type="project" value="InterPro"/>
</dbReference>
<evidence type="ECO:0000256" key="3">
    <source>
        <dbReference type="ARBA" id="ARBA00022989"/>
    </source>
</evidence>
<proteinExistence type="predicted"/>
<name>A0A0A2G5G9_9PORP</name>
<evidence type="ECO:0000256" key="2">
    <source>
        <dbReference type="ARBA" id="ARBA00022692"/>
    </source>
</evidence>
<organism evidence="7 8">
    <name type="scientific">Porphyromonas gingivicanis</name>
    <dbReference type="NCBI Taxonomy" id="266762"/>
    <lineage>
        <taxon>Bacteria</taxon>
        <taxon>Pseudomonadati</taxon>
        <taxon>Bacteroidota</taxon>
        <taxon>Bacteroidia</taxon>
        <taxon>Bacteroidales</taxon>
        <taxon>Porphyromonadaceae</taxon>
        <taxon>Porphyromonas</taxon>
    </lineage>
</organism>
<dbReference type="OrthoDB" id="384481at2"/>
<feature type="domain" description="V-ATPase proteolipid subunit C-like" evidence="6">
    <location>
        <begin position="87"/>
        <end position="146"/>
    </location>
</feature>
<keyword evidence="3 5" id="KW-1133">Transmembrane helix</keyword>
<dbReference type="Gene3D" id="1.20.120.610">
    <property type="entry name" value="lithium bound rotor ring of v- atpase"/>
    <property type="match status" value="1"/>
</dbReference>